<name>S0FV50_RUMCE</name>
<dbReference type="STRING" id="1195236.CTER_1565"/>
<dbReference type="InterPro" id="IPR000836">
    <property type="entry name" value="PRTase_dom"/>
</dbReference>
<proteinExistence type="inferred from homology"/>
<evidence type="ECO:0000259" key="2">
    <source>
        <dbReference type="Pfam" id="PF00156"/>
    </source>
</evidence>
<evidence type="ECO:0000313" key="4">
    <source>
        <dbReference type="Proteomes" id="UP000014155"/>
    </source>
</evidence>
<protein>
    <submittedName>
        <fullName evidence="3">Phosphoribosyltransferase</fullName>
    </submittedName>
</protein>
<dbReference type="Pfam" id="PF00156">
    <property type="entry name" value="Pribosyltran"/>
    <property type="match status" value="1"/>
</dbReference>
<gene>
    <name evidence="3" type="ORF">CTER_1565</name>
</gene>
<keyword evidence="3" id="KW-0808">Transferase</keyword>
<reference evidence="3 4" key="1">
    <citation type="journal article" date="2013" name="Genome Announc.">
        <title>Draft Genome Sequence of the Cellulolytic, Mesophilic, Anaerobic Bacterium Clostridium termitidis Strain CT1112 (DSM 5398).</title>
        <authorList>
            <person name="Lal S."/>
            <person name="Ramachandran U."/>
            <person name="Zhang X."/>
            <person name="Munir R."/>
            <person name="Sparling R."/>
            <person name="Levin D.B."/>
        </authorList>
    </citation>
    <scope>NUCLEOTIDE SEQUENCE [LARGE SCALE GENOMIC DNA]</scope>
    <source>
        <strain evidence="3 4">CT1112</strain>
    </source>
</reference>
<dbReference type="InterPro" id="IPR029057">
    <property type="entry name" value="PRTase-like"/>
</dbReference>
<accession>S0FV50</accession>
<comment type="similarity">
    <text evidence="1">Belongs to the ComF/GntX family.</text>
</comment>
<dbReference type="Gene3D" id="3.40.50.2020">
    <property type="match status" value="1"/>
</dbReference>
<sequence>MSLLEILFPPRCSICNSILSPGSPICICEPCALDMDYFNNGVNLLNLPEDHETYCDGMICVGKYCDSLKDSLRKYKFAGKPSYYRAFGKLIALKVQNTEQLGNTDIVIPVPMHKSRQKQRGYNQAALIAGYAASQLGIRFENNLLIKTMETRNQSLLSKAERLANLEGVFRVVFPEKVAGKDILLVDDIITTGNTANQCSKALKDAGANRVIAGVIATTRMDY</sequence>
<dbReference type="EMBL" id="AORV01000027">
    <property type="protein sequence ID" value="EMS72403.1"/>
    <property type="molecule type" value="Genomic_DNA"/>
</dbReference>
<dbReference type="CDD" id="cd06223">
    <property type="entry name" value="PRTases_typeI"/>
    <property type="match status" value="1"/>
</dbReference>
<dbReference type="eggNOG" id="COG1040">
    <property type="taxonomic scope" value="Bacteria"/>
</dbReference>
<dbReference type="PANTHER" id="PTHR47505:SF1">
    <property type="entry name" value="DNA UTILIZATION PROTEIN YHGH"/>
    <property type="match status" value="1"/>
</dbReference>
<keyword evidence="3" id="KW-0328">Glycosyltransferase</keyword>
<dbReference type="Proteomes" id="UP000014155">
    <property type="component" value="Unassembled WGS sequence"/>
</dbReference>
<evidence type="ECO:0000313" key="3">
    <source>
        <dbReference type="EMBL" id="EMS72403.1"/>
    </source>
</evidence>
<dbReference type="GO" id="GO:0016757">
    <property type="term" value="F:glycosyltransferase activity"/>
    <property type="evidence" value="ECO:0007669"/>
    <property type="project" value="UniProtKB-KW"/>
</dbReference>
<feature type="domain" description="Phosphoribosyltransferase" evidence="2">
    <location>
        <begin position="175"/>
        <end position="218"/>
    </location>
</feature>
<organism evidence="3 4">
    <name type="scientific">Ruminiclostridium cellobioparum subsp. termitidis CT1112</name>
    <dbReference type="NCBI Taxonomy" id="1195236"/>
    <lineage>
        <taxon>Bacteria</taxon>
        <taxon>Bacillati</taxon>
        <taxon>Bacillota</taxon>
        <taxon>Clostridia</taxon>
        <taxon>Eubacteriales</taxon>
        <taxon>Oscillospiraceae</taxon>
        <taxon>Ruminiclostridium</taxon>
    </lineage>
</organism>
<dbReference type="SUPFAM" id="SSF53271">
    <property type="entry name" value="PRTase-like"/>
    <property type="match status" value="1"/>
</dbReference>
<comment type="caution">
    <text evidence="3">The sequence shown here is derived from an EMBL/GenBank/DDBJ whole genome shotgun (WGS) entry which is preliminary data.</text>
</comment>
<dbReference type="PANTHER" id="PTHR47505">
    <property type="entry name" value="DNA UTILIZATION PROTEIN YHGH"/>
    <property type="match status" value="1"/>
</dbReference>
<keyword evidence="4" id="KW-1185">Reference proteome</keyword>
<dbReference type="InterPro" id="IPR051910">
    <property type="entry name" value="ComF/GntX_DNA_util-trans"/>
</dbReference>
<dbReference type="AlphaFoldDB" id="S0FV50"/>
<evidence type="ECO:0000256" key="1">
    <source>
        <dbReference type="ARBA" id="ARBA00008007"/>
    </source>
</evidence>
<dbReference type="PATRIC" id="fig|1195236.3.peg.1892"/>